<dbReference type="InterPro" id="IPR036291">
    <property type="entry name" value="NAD(P)-bd_dom_sf"/>
</dbReference>
<dbReference type="SUPFAM" id="SSF51735">
    <property type="entry name" value="NAD(P)-binding Rossmann-fold domains"/>
    <property type="match status" value="1"/>
</dbReference>
<comment type="catalytic activity">
    <reaction evidence="9">
        <text>(6R)-5,10-methylene-5,6,7,8-tetrahydrofolate + NADP(+) = (6R)-5,10-methenyltetrahydrofolate + NADPH</text>
        <dbReference type="Rhea" id="RHEA:22812"/>
        <dbReference type="ChEBI" id="CHEBI:15636"/>
        <dbReference type="ChEBI" id="CHEBI:57455"/>
        <dbReference type="ChEBI" id="CHEBI:57783"/>
        <dbReference type="ChEBI" id="CHEBI:58349"/>
        <dbReference type="EC" id="1.5.1.5"/>
    </reaction>
</comment>
<feature type="binding site" evidence="9">
    <location>
        <begin position="166"/>
        <end position="168"/>
    </location>
    <ligand>
        <name>NADP(+)</name>
        <dbReference type="ChEBI" id="CHEBI:58349"/>
    </ligand>
</feature>
<dbReference type="PANTHER" id="PTHR48099:SF5">
    <property type="entry name" value="C-1-TETRAHYDROFOLATE SYNTHASE, CYTOPLASMIC"/>
    <property type="match status" value="1"/>
</dbReference>
<evidence type="ECO:0000256" key="2">
    <source>
        <dbReference type="ARBA" id="ARBA00022563"/>
    </source>
</evidence>
<evidence type="ECO:0000256" key="1">
    <source>
        <dbReference type="ARBA" id="ARBA00004777"/>
    </source>
</evidence>
<keyword evidence="6 9" id="KW-0560">Oxidoreductase</keyword>
<dbReference type="Gene3D" id="3.40.50.10860">
    <property type="entry name" value="Leucine Dehydrogenase, chain A, domain 1"/>
    <property type="match status" value="1"/>
</dbReference>
<evidence type="ECO:0000256" key="8">
    <source>
        <dbReference type="ARBA" id="ARBA00023268"/>
    </source>
</evidence>
<keyword evidence="4 9" id="KW-0378">Hydrolase</keyword>
<reference evidence="12 13" key="1">
    <citation type="journal article" date="2016" name="Nat. Commun.">
        <title>Thousands of microbial genomes shed light on interconnected biogeochemical processes in an aquifer system.</title>
        <authorList>
            <person name="Anantharaman K."/>
            <person name="Brown C.T."/>
            <person name="Hug L.A."/>
            <person name="Sharon I."/>
            <person name="Castelle C.J."/>
            <person name="Probst A.J."/>
            <person name="Thomas B.C."/>
            <person name="Singh A."/>
            <person name="Wilkins M.J."/>
            <person name="Karaoz U."/>
            <person name="Brodie E.L."/>
            <person name="Williams K.H."/>
            <person name="Hubbard S.S."/>
            <person name="Banfield J.F."/>
        </authorList>
    </citation>
    <scope>NUCLEOTIDE SEQUENCE [LARGE SCALE GENOMIC DNA]</scope>
</reference>
<evidence type="ECO:0000256" key="7">
    <source>
        <dbReference type="ARBA" id="ARBA00023167"/>
    </source>
</evidence>
<evidence type="ECO:0000256" key="6">
    <source>
        <dbReference type="ARBA" id="ARBA00023002"/>
    </source>
</evidence>
<dbReference type="GO" id="GO:0005829">
    <property type="term" value="C:cytosol"/>
    <property type="evidence" value="ECO:0007669"/>
    <property type="project" value="TreeGrafter"/>
</dbReference>
<feature type="binding site" evidence="9">
    <location>
        <position position="232"/>
    </location>
    <ligand>
        <name>NADP(+)</name>
        <dbReference type="ChEBI" id="CHEBI:58349"/>
    </ligand>
</feature>
<dbReference type="Pfam" id="PF02882">
    <property type="entry name" value="THF_DHG_CYH_C"/>
    <property type="match status" value="1"/>
</dbReference>
<evidence type="ECO:0000256" key="4">
    <source>
        <dbReference type="ARBA" id="ARBA00022801"/>
    </source>
</evidence>
<dbReference type="GO" id="GO:0006164">
    <property type="term" value="P:purine nucleotide biosynthetic process"/>
    <property type="evidence" value="ECO:0007669"/>
    <property type="project" value="UniProtKB-KW"/>
</dbReference>
<dbReference type="HAMAP" id="MF_01576">
    <property type="entry name" value="THF_DHG_CYH"/>
    <property type="match status" value="1"/>
</dbReference>
<comment type="function">
    <text evidence="9">Catalyzes the oxidation of 5,10-methylenetetrahydrofolate to 5,10-methenyltetrahydrofolate and then the hydrolysis of 5,10-methenyltetrahydrofolate to 10-formyltetrahydrofolate.</text>
</comment>
<feature type="domain" description="Tetrahydrofolate dehydrogenase/cyclohydrolase catalytic" evidence="10">
    <location>
        <begin position="4"/>
        <end position="115"/>
    </location>
</feature>
<sequence>MILINGRKLRDDILADIKKEVALLSFTPIFCDIFVGDDPVSAQYVRMKAKTAESVGIKFHNANFSQDISTADLVQEIKKLNTIKNMCGIIMQLPLPEHLDKRLVLDAIDPGLDVDCLGAVASEKFYQGETEVGFPTALACMAILDSLNLDDNPSTLLRTRKIVCLGQGELVGKPVAALLRFRGLEPIPVTRKTENKEEILKNADVIISGIGHGKHITRNMIKKGAVLIDAGTSEEVNGPSAEGASIQPGAKVNIVGDVDLESVKNIAGAVSPVPGGVGPVTVAMLLKNVLTVAKKMKT</sequence>
<dbReference type="PRINTS" id="PR00085">
    <property type="entry name" value="THFDHDRGNASE"/>
</dbReference>
<comment type="similarity">
    <text evidence="9">Belongs to the tetrahydrofolate dehydrogenase/cyclohydrolase family.</text>
</comment>
<dbReference type="Gene3D" id="3.40.50.720">
    <property type="entry name" value="NAD(P)-binding Rossmann-like Domain"/>
    <property type="match status" value="1"/>
</dbReference>
<proteinExistence type="inferred from homology"/>
<keyword evidence="5 9" id="KW-0521">NADP</keyword>
<evidence type="ECO:0000256" key="3">
    <source>
        <dbReference type="ARBA" id="ARBA00022755"/>
    </source>
</evidence>
<dbReference type="AlphaFoldDB" id="A0A1F6Y2W0"/>
<evidence type="ECO:0000259" key="11">
    <source>
        <dbReference type="Pfam" id="PF02882"/>
    </source>
</evidence>
<protein>
    <recommendedName>
        <fullName evidence="9">Bifunctional protein FolD</fullName>
    </recommendedName>
    <domain>
        <recommendedName>
            <fullName evidence="9">Methylenetetrahydrofolate dehydrogenase</fullName>
            <ecNumber evidence="9">1.5.1.5</ecNumber>
        </recommendedName>
    </domain>
    <domain>
        <recommendedName>
            <fullName evidence="9">Methenyltetrahydrofolate cyclohydrolase</fullName>
            <ecNumber evidence="9">3.5.4.9</ecNumber>
        </recommendedName>
    </domain>
</protein>
<evidence type="ECO:0000259" key="10">
    <source>
        <dbReference type="Pfam" id="PF00763"/>
    </source>
</evidence>
<evidence type="ECO:0000313" key="13">
    <source>
        <dbReference type="Proteomes" id="UP000178645"/>
    </source>
</evidence>
<feature type="domain" description="Tetrahydrofolate dehydrogenase/cyclohydrolase NAD(P)-binding" evidence="11">
    <location>
        <begin position="136"/>
        <end position="295"/>
    </location>
</feature>
<keyword evidence="7 9" id="KW-0486">Methionine biosynthesis</keyword>
<dbReference type="SUPFAM" id="SSF53223">
    <property type="entry name" value="Aminoacid dehydrogenase-like, N-terminal domain"/>
    <property type="match status" value="1"/>
</dbReference>
<comment type="pathway">
    <text evidence="1 9">One-carbon metabolism; tetrahydrofolate interconversion.</text>
</comment>
<comment type="caution">
    <text evidence="9">Lacks conserved residue(s) required for the propagation of feature annotation.</text>
</comment>
<dbReference type="EMBL" id="MFVU01000036">
    <property type="protein sequence ID" value="OGJ00714.1"/>
    <property type="molecule type" value="Genomic_DNA"/>
</dbReference>
<dbReference type="UniPathway" id="UPA00193"/>
<evidence type="ECO:0000313" key="12">
    <source>
        <dbReference type="EMBL" id="OGJ00714.1"/>
    </source>
</evidence>
<dbReference type="Pfam" id="PF00763">
    <property type="entry name" value="THF_DHG_CYH"/>
    <property type="match status" value="1"/>
</dbReference>
<organism evidence="12 13">
    <name type="scientific">Candidatus Nomurabacteria bacterium RIFCSPLOWO2_12_FULL_44_11</name>
    <dbReference type="NCBI Taxonomy" id="1801796"/>
    <lineage>
        <taxon>Bacteria</taxon>
        <taxon>Candidatus Nomuraibacteriota</taxon>
    </lineage>
</organism>
<comment type="caution">
    <text evidence="12">The sequence shown here is derived from an EMBL/GenBank/DDBJ whole genome shotgun (WGS) entry which is preliminary data.</text>
</comment>
<accession>A0A1F6Y2W0</accession>
<dbReference type="GO" id="GO:0000105">
    <property type="term" value="P:L-histidine biosynthetic process"/>
    <property type="evidence" value="ECO:0007669"/>
    <property type="project" value="UniProtKB-KW"/>
</dbReference>
<keyword evidence="9" id="KW-0368">Histidine biosynthesis</keyword>
<comment type="subunit">
    <text evidence="9">Homodimer.</text>
</comment>
<dbReference type="EC" id="3.5.4.9" evidence="9"/>
<dbReference type="GO" id="GO:0004488">
    <property type="term" value="F:methylenetetrahydrofolate dehydrogenase (NADP+) activity"/>
    <property type="evidence" value="ECO:0007669"/>
    <property type="project" value="UniProtKB-UniRule"/>
</dbReference>
<dbReference type="GO" id="GO:0035999">
    <property type="term" value="P:tetrahydrofolate interconversion"/>
    <property type="evidence" value="ECO:0007669"/>
    <property type="project" value="UniProtKB-UniRule"/>
</dbReference>
<dbReference type="PANTHER" id="PTHR48099">
    <property type="entry name" value="C-1-TETRAHYDROFOLATE SYNTHASE, CYTOPLASMIC-RELATED"/>
    <property type="match status" value="1"/>
</dbReference>
<comment type="catalytic activity">
    <reaction evidence="9">
        <text>(6R)-5,10-methenyltetrahydrofolate + H2O = (6R)-10-formyltetrahydrofolate + H(+)</text>
        <dbReference type="Rhea" id="RHEA:23700"/>
        <dbReference type="ChEBI" id="CHEBI:15377"/>
        <dbReference type="ChEBI" id="CHEBI:15378"/>
        <dbReference type="ChEBI" id="CHEBI:57455"/>
        <dbReference type="ChEBI" id="CHEBI:195366"/>
        <dbReference type="EC" id="3.5.4.9"/>
    </reaction>
</comment>
<dbReference type="InterPro" id="IPR046346">
    <property type="entry name" value="Aminoacid_DH-like_N_sf"/>
</dbReference>
<dbReference type="InterPro" id="IPR020630">
    <property type="entry name" value="THF_DH/CycHdrlase_cat_dom"/>
</dbReference>
<name>A0A1F6Y2W0_9BACT</name>
<evidence type="ECO:0000256" key="5">
    <source>
        <dbReference type="ARBA" id="ARBA00022857"/>
    </source>
</evidence>
<keyword evidence="2 9" id="KW-0554">One-carbon metabolism</keyword>
<dbReference type="GO" id="GO:0004477">
    <property type="term" value="F:methenyltetrahydrofolate cyclohydrolase activity"/>
    <property type="evidence" value="ECO:0007669"/>
    <property type="project" value="UniProtKB-UniRule"/>
</dbReference>
<dbReference type="EC" id="1.5.1.5" evidence="9"/>
<dbReference type="Proteomes" id="UP000178645">
    <property type="component" value="Unassembled WGS sequence"/>
</dbReference>
<dbReference type="InterPro" id="IPR000672">
    <property type="entry name" value="THF_DH/CycHdrlase"/>
</dbReference>
<keyword evidence="9" id="KW-0028">Amino-acid biosynthesis</keyword>
<evidence type="ECO:0000256" key="9">
    <source>
        <dbReference type="HAMAP-Rule" id="MF_01576"/>
    </source>
</evidence>
<keyword evidence="8 9" id="KW-0511">Multifunctional enzyme</keyword>
<gene>
    <name evidence="9" type="primary">folD</name>
    <name evidence="12" type="ORF">A3G53_00745</name>
</gene>
<dbReference type="GO" id="GO:0009086">
    <property type="term" value="P:methionine biosynthetic process"/>
    <property type="evidence" value="ECO:0007669"/>
    <property type="project" value="UniProtKB-KW"/>
</dbReference>
<keyword evidence="3 9" id="KW-0658">Purine biosynthesis</keyword>
<dbReference type="InterPro" id="IPR020631">
    <property type="entry name" value="THF_DH/CycHdrlase_NAD-bd_dom"/>
</dbReference>